<sequence>MWPVYLCSCLAPALMLFHSQSHVHLSKSRDFACVIFLTPIHLAMPRSFRQQNFEHPRGLVQRILASVRYELAADHVYRIMSSPSLSSPECIRNFLAWMDLTRPRSRFAHGLEL</sequence>
<dbReference type="EMBL" id="VDMD01000010">
    <property type="protein sequence ID" value="TRM63314.1"/>
    <property type="molecule type" value="Genomic_DNA"/>
</dbReference>
<keyword evidence="3" id="KW-1185">Reference proteome</keyword>
<name>A0A550CEV5_9AGAR</name>
<evidence type="ECO:0000256" key="1">
    <source>
        <dbReference type="SAM" id="SignalP"/>
    </source>
</evidence>
<reference evidence="2 3" key="1">
    <citation type="journal article" date="2019" name="New Phytol.">
        <title>Comparative genomics reveals unique wood-decay strategies and fruiting body development in the Schizophyllaceae.</title>
        <authorList>
            <person name="Almasi E."/>
            <person name="Sahu N."/>
            <person name="Krizsan K."/>
            <person name="Balint B."/>
            <person name="Kovacs G.M."/>
            <person name="Kiss B."/>
            <person name="Cseklye J."/>
            <person name="Drula E."/>
            <person name="Henrissat B."/>
            <person name="Nagy I."/>
            <person name="Chovatia M."/>
            <person name="Adam C."/>
            <person name="LaButti K."/>
            <person name="Lipzen A."/>
            <person name="Riley R."/>
            <person name="Grigoriev I.V."/>
            <person name="Nagy L.G."/>
        </authorList>
    </citation>
    <scope>NUCLEOTIDE SEQUENCE [LARGE SCALE GENOMIC DNA]</scope>
    <source>
        <strain evidence="2 3">NL-1724</strain>
    </source>
</reference>
<protein>
    <recommendedName>
        <fullName evidence="4">Secreted protein</fullName>
    </recommendedName>
</protein>
<dbReference type="AlphaFoldDB" id="A0A550CEV5"/>
<feature type="chain" id="PRO_5022148527" description="Secreted protein" evidence="1">
    <location>
        <begin position="22"/>
        <end position="113"/>
    </location>
</feature>
<gene>
    <name evidence="2" type="ORF">BD626DRAFT_496245</name>
</gene>
<proteinExistence type="predicted"/>
<evidence type="ECO:0008006" key="4">
    <source>
        <dbReference type="Google" id="ProtNLM"/>
    </source>
</evidence>
<comment type="caution">
    <text evidence="2">The sequence shown here is derived from an EMBL/GenBank/DDBJ whole genome shotgun (WGS) entry which is preliminary data.</text>
</comment>
<accession>A0A550CEV5</accession>
<evidence type="ECO:0000313" key="2">
    <source>
        <dbReference type="EMBL" id="TRM63314.1"/>
    </source>
</evidence>
<organism evidence="2 3">
    <name type="scientific">Schizophyllum amplum</name>
    <dbReference type="NCBI Taxonomy" id="97359"/>
    <lineage>
        <taxon>Eukaryota</taxon>
        <taxon>Fungi</taxon>
        <taxon>Dikarya</taxon>
        <taxon>Basidiomycota</taxon>
        <taxon>Agaricomycotina</taxon>
        <taxon>Agaricomycetes</taxon>
        <taxon>Agaricomycetidae</taxon>
        <taxon>Agaricales</taxon>
        <taxon>Schizophyllaceae</taxon>
        <taxon>Schizophyllum</taxon>
    </lineage>
</organism>
<evidence type="ECO:0000313" key="3">
    <source>
        <dbReference type="Proteomes" id="UP000320762"/>
    </source>
</evidence>
<feature type="signal peptide" evidence="1">
    <location>
        <begin position="1"/>
        <end position="21"/>
    </location>
</feature>
<keyword evidence="1" id="KW-0732">Signal</keyword>
<dbReference type="Proteomes" id="UP000320762">
    <property type="component" value="Unassembled WGS sequence"/>
</dbReference>